<dbReference type="EnsemblProtists" id="PYU1_T013763">
    <property type="protein sequence ID" value="PYU1_T013763"/>
    <property type="gene ID" value="PYU1_G013734"/>
</dbReference>
<accession>T1NX93</accession>
<dbReference type="Proteomes" id="UP000019132">
    <property type="component" value="Unassembled WGS sequence"/>
</dbReference>
<sequence>MRIQQQRPQQQPPHKPLVIGVILYEGVMQLDFIGPTAYLEVLQLLGVPVTFHTISHVQGDTNERSLNPSGFMPLFASKGYRDAPTRFDILLIPGAKHCYDLAKDPGFKEYIRTVAERSTHVLTVCTGSGVLAQTGLLDGKNATTNKVEFDVIARSYPNVNWIRKARWAVDGKIWTSSGVAAGMDMAHAFIAHQYGSEAADTLARIMETVPNTDPSNDPFAQ</sequence>
<reference evidence="3" key="2">
    <citation type="submission" date="2010-04" db="EMBL/GenBank/DDBJ databases">
        <authorList>
            <person name="Buell R."/>
            <person name="Hamilton J."/>
            <person name="Hostetler J."/>
        </authorList>
    </citation>
    <scope>NUCLEOTIDE SEQUENCE [LARGE SCALE GENOMIC DNA]</scope>
    <source>
        <strain evidence="3">DAOM:BR144</strain>
    </source>
</reference>
<dbReference type="AlphaFoldDB" id="K3X961"/>
<dbReference type="OMA" id="VHPHTRF"/>
<dbReference type="PANTHER" id="PTHR43130:SF15">
    <property type="entry name" value="THIJ_PFPI FAMILY PROTEIN (AFU_ORTHOLOGUE AFUA_5G14240)"/>
    <property type="match status" value="1"/>
</dbReference>
<dbReference type="SUPFAM" id="SSF52317">
    <property type="entry name" value="Class I glutamine amidotransferase-like"/>
    <property type="match status" value="1"/>
</dbReference>
<reference evidence="3" key="1">
    <citation type="journal article" date="2010" name="Genome Biol.">
        <title>Genome sequence of the necrotrophic plant pathogen Pythium ultimum reveals original pathogenicity mechanisms and effector repertoire.</title>
        <authorList>
            <person name="Levesque C.A."/>
            <person name="Brouwer H."/>
            <person name="Cano L."/>
            <person name="Hamilton J.P."/>
            <person name="Holt C."/>
            <person name="Huitema E."/>
            <person name="Raffaele S."/>
            <person name="Robideau G.P."/>
            <person name="Thines M."/>
            <person name="Win J."/>
            <person name="Zerillo M.M."/>
            <person name="Beakes G.W."/>
            <person name="Boore J.L."/>
            <person name="Busam D."/>
            <person name="Dumas B."/>
            <person name="Ferriera S."/>
            <person name="Fuerstenberg S.I."/>
            <person name="Gachon C.M."/>
            <person name="Gaulin E."/>
            <person name="Govers F."/>
            <person name="Grenville-Briggs L."/>
            <person name="Horner N."/>
            <person name="Hostetler J."/>
            <person name="Jiang R.H."/>
            <person name="Johnson J."/>
            <person name="Krajaejun T."/>
            <person name="Lin H."/>
            <person name="Meijer H.J."/>
            <person name="Moore B."/>
            <person name="Morris P."/>
            <person name="Phuntmart V."/>
            <person name="Puiu D."/>
            <person name="Shetty J."/>
            <person name="Stajich J.E."/>
            <person name="Tripathy S."/>
            <person name="Wawra S."/>
            <person name="van West P."/>
            <person name="Whitty B.R."/>
            <person name="Coutinho P.M."/>
            <person name="Henrissat B."/>
            <person name="Martin F."/>
            <person name="Thomas P.D."/>
            <person name="Tyler B.M."/>
            <person name="De Vries R.P."/>
            <person name="Kamoun S."/>
            <person name="Yandell M."/>
            <person name="Tisserat N."/>
            <person name="Buell C.R."/>
        </authorList>
    </citation>
    <scope>NUCLEOTIDE SEQUENCE</scope>
    <source>
        <strain evidence="3">DAOM:BR144</strain>
    </source>
</reference>
<protein>
    <recommendedName>
        <fullName evidence="1">DJ-1/PfpI domain-containing protein</fullName>
    </recommendedName>
</protein>
<dbReference type="InterPro" id="IPR029062">
    <property type="entry name" value="Class_I_gatase-like"/>
</dbReference>
<dbReference type="VEuPathDB" id="FungiDB:PYU1_G013734"/>
<dbReference type="InterPro" id="IPR052158">
    <property type="entry name" value="INH-QAR"/>
</dbReference>
<dbReference type="EMBL" id="GL376614">
    <property type="status" value="NOT_ANNOTATED_CDS"/>
    <property type="molecule type" value="Genomic_DNA"/>
</dbReference>
<evidence type="ECO:0000259" key="1">
    <source>
        <dbReference type="Pfam" id="PF01965"/>
    </source>
</evidence>
<dbReference type="HOGENOM" id="CLU_000445_44_8_1"/>
<reference evidence="2" key="3">
    <citation type="submission" date="2015-02" db="UniProtKB">
        <authorList>
            <consortium name="EnsemblProtists"/>
        </authorList>
    </citation>
    <scope>IDENTIFICATION</scope>
    <source>
        <strain evidence="2">DAOM BR144</strain>
    </source>
</reference>
<dbReference type="InterPro" id="IPR002818">
    <property type="entry name" value="DJ-1/PfpI"/>
</dbReference>
<dbReference type="InParanoid" id="K3X961"/>
<organism evidence="2 3">
    <name type="scientific">Globisporangium ultimum (strain ATCC 200006 / CBS 805.95 / DAOM BR144)</name>
    <name type="common">Pythium ultimum</name>
    <dbReference type="NCBI Taxonomy" id="431595"/>
    <lineage>
        <taxon>Eukaryota</taxon>
        <taxon>Sar</taxon>
        <taxon>Stramenopiles</taxon>
        <taxon>Oomycota</taxon>
        <taxon>Peronosporomycetes</taxon>
        <taxon>Pythiales</taxon>
        <taxon>Pythiaceae</taxon>
        <taxon>Globisporangium</taxon>
    </lineage>
</organism>
<name>K3X961_GLOUD</name>
<dbReference type="PANTHER" id="PTHR43130">
    <property type="entry name" value="ARAC-FAMILY TRANSCRIPTIONAL REGULATOR"/>
    <property type="match status" value="1"/>
</dbReference>
<dbReference type="STRING" id="431595.K3X961"/>
<evidence type="ECO:0000313" key="3">
    <source>
        <dbReference type="Proteomes" id="UP000019132"/>
    </source>
</evidence>
<accession>K3X961</accession>
<dbReference type="VEuPathDB" id="FungiDB:PYU1_G013731"/>
<dbReference type="Pfam" id="PF01965">
    <property type="entry name" value="DJ-1_PfpI"/>
    <property type="match status" value="1"/>
</dbReference>
<dbReference type="Gene3D" id="3.40.50.880">
    <property type="match status" value="1"/>
</dbReference>
<dbReference type="CDD" id="cd03139">
    <property type="entry name" value="GATase1_PfpI_2"/>
    <property type="match status" value="1"/>
</dbReference>
<proteinExistence type="predicted"/>
<dbReference type="eggNOG" id="ENOG502S3AM">
    <property type="taxonomic scope" value="Eukaryota"/>
</dbReference>
<keyword evidence="3" id="KW-1185">Reference proteome</keyword>
<dbReference type="EnsemblProtists" id="PYU1_T013760">
    <property type="protein sequence ID" value="PYU1_T013760"/>
    <property type="gene ID" value="PYU1_G013731"/>
</dbReference>
<feature type="domain" description="DJ-1/PfpI" evidence="1">
    <location>
        <begin position="21"/>
        <end position="190"/>
    </location>
</feature>
<evidence type="ECO:0000313" key="2">
    <source>
        <dbReference type="EnsemblProtists" id="PYU1_T013760"/>
    </source>
</evidence>